<sequence>MMNTRSRSRLLRNEKAAKSEEIVKSSSSTEKKSKRKRKRNDEINDNNEHALTNFSTTATSSFKSLAIDPIVIKSVPVSYTSTTSHVHTIEIEDDQCKNEGLQPPSSPLLNLSGVLSLEAIDNAPDDHSDDDDNKYIGTLYFINNPSDSEDDNFDHNLHLQQQILIDTLNLEENEQVIQPDNTYPDAAVLPSILNTNIEFMTN</sequence>
<dbReference type="Proteomes" id="UP000663832">
    <property type="component" value="Unassembled WGS sequence"/>
</dbReference>
<comment type="caution">
    <text evidence="2">The sequence shown here is derived from an EMBL/GenBank/DDBJ whole genome shotgun (WGS) entry which is preliminary data.</text>
</comment>
<accession>A0A815Y0M6</accession>
<gene>
    <name evidence="2" type="ORF">BJG266_LOCUS47197</name>
    <name evidence="3" type="ORF">QVE165_LOCUS64233</name>
</gene>
<reference evidence="2" key="1">
    <citation type="submission" date="2021-02" db="EMBL/GenBank/DDBJ databases">
        <authorList>
            <person name="Nowell W R."/>
        </authorList>
    </citation>
    <scope>NUCLEOTIDE SEQUENCE</scope>
</reference>
<evidence type="ECO:0000256" key="1">
    <source>
        <dbReference type="SAM" id="MobiDB-lite"/>
    </source>
</evidence>
<organism evidence="2 5">
    <name type="scientific">Adineta steineri</name>
    <dbReference type="NCBI Taxonomy" id="433720"/>
    <lineage>
        <taxon>Eukaryota</taxon>
        <taxon>Metazoa</taxon>
        <taxon>Spiralia</taxon>
        <taxon>Gnathifera</taxon>
        <taxon>Rotifera</taxon>
        <taxon>Eurotatoria</taxon>
        <taxon>Bdelloidea</taxon>
        <taxon>Adinetida</taxon>
        <taxon>Adinetidae</taxon>
        <taxon>Adineta</taxon>
    </lineage>
</organism>
<keyword evidence="4" id="KW-1185">Reference proteome</keyword>
<feature type="compositionally biased region" description="Basic and acidic residues" evidence="1">
    <location>
        <begin position="39"/>
        <end position="48"/>
    </location>
</feature>
<dbReference type="EMBL" id="CAJNOI010005365">
    <property type="protein sequence ID" value="CAF1564112.1"/>
    <property type="molecule type" value="Genomic_DNA"/>
</dbReference>
<feature type="compositionally biased region" description="Basic residues" evidence="1">
    <location>
        <begin position="1"/>
        <end position="10"/>
    </location>
</feature>
<feature type="compositionally biased region" description="Basic and acidic residues" evidence="1">
    <location>
        <begin position="11"/>
        <end position="23"/>
    </location>
</feature>
<dbReference type="AlphaFoldDB" id="A0A815Y0M6"/>
<proteinExistence type="predicted"/>
<feature type="region of interest" description="Disordered" evidence="1">
    <location>
        <begin position="1"/>
        <end position="48"/>
    </location>
</feature>
<dbReference type="Proteomes" id="UP000663877">
    <property type="component" value="Unassembled WGS sequence"/>
</dbReference>
<evidence type="ECO:0000313" key="2">
    <source>
        <dbReference type="EMBL" id="CAF1564112.1"/>
    </source>
</evidence>
<name>A0A815Y0M6_9BILA</name>
<evidence type="ECO:0000313" key="5">
    <source>
        <dbReference type="Proteomes" id="UP000663877"/>
    </source>
</evidence>
<protein>
    <submittedName>
        <fullName evidence="2">Uncharacterized protein</fullName>
    </submittedName>
</protein>
<dbReference type="EMBL" id="CAJNOM010005770">
    <property type="protein sequence ID" value="CAF1666017.1"/>
    <property type="molecule type" value="Genomic_DNA"/>
</dbReference>
<evidence type="ECO:0000313" key="4">
    <source>
        <dbReference type="Proteomes" id="UP000663832"/>
    </source>
</evidence>
<evidence type="ECO:0000313" key="3">
    <source>
        <dbReference type="EMBL" id="CAF1666017.1"/>
    </source>
</evidence>